<gene>
    <name evidence="5" type="primary">lepB</name>
    <name evidence="5" type="ORF">LC087_17815</name>
</gene>
<dbReference type="Pfam" id="PF10502">
    <property type="entry name" value="Peptidase_S26"/>
    <property type="match status" value="1"/>
</dbReference>
<sequence>MKLYSEDTKVTVPDGSHFVLGDNRKKSFDSCIFGFISKDNVVGEAKFSYSRLTNLERQNKK</sequence>
<comment type="subcellular location">
    <subcellularLocation>
        <location evidence="1">Cell membrane</location>
        <topology evidence="1">Single-pass type II membrane protein</topology>
    </subcellularLocation>
    <subcellularLocation>
        <location evidence="3">Membrane</location>
        <topology evidence="3">Single-pass type II membrane protein</topology>
    </subcellularLocation>
</comment>
<organism evidence="5 6">
    <name type="scientific">Bacillus carboniphilus</name>
    <dbReference type="NCBI Taxonomy" id="86663"/>
    <lineage>
        <taxon>Bacteria</taxon>
        <taxon>Bacillati</taxon>
        <taxon>Bacillota</taxon>
        <taxon>Bacilli</taxon>
        <taxon>Bacillales</taxon>
        <taxon>Bacillaceae</taxon>
        <taxon>Bacillus</taxon>
    </lineage>
</organism>
<dbReference type="Proteomes" id="UP001197974">
    <property type="component" value="Chromosome"/>
</dbReference>
<proteinExistence type="inferred from homology"/>
<evidence type="ECO:0000313" key="5">
    <source>
        <dbReference type="EMBL" id="WLR44377.1"/>
    </source>
</evidence>
<dbReference type="RefSeq" id="WP_306020873.1">
    <property type="nucleotide sequence ID" value="NZ_CP129013.1"/>
</dbReference>
<keyword evidence="6" id="KW-1185">Reference proteome</keyword>
<keyword evidence="3" id="KW-0645">Protease</keyword>
<protein>
    <recommendedName>
        <fullName evidence="3">Signal peptidase I</fullName>
        <ecNumber evidence="3">3.4.21.89</ecNumber>
    </recommendedName>
</protein>
<dbReference type="PANTHER" id="PTHR43390">
    <property type="entry name" value="SIGNAL PEPTIDASE I"/>
    <property type="match status" value="1"/>
</dbReference>
<evidence type="ECO:0000256" key="1">
    <source>
        <dbReference type="ARBA" id="ARBA00004401"/>
    </source>
</evidence>
<dbReference type="InterPro" id="IPR036286">
    <property type="entry name" value="LexA/Signal_pep-like_sf"/>
</dbReference>
<dbReference type="InterPro" id="IPR019533">
    <property type="entry name" value="Peptidase_S26"/>
</dbReference>
<dbReference type="CDD" id="cd06530">
    <property type="entry name" value="S26_SPase_I"/>
    <property type="match status" value="1"/>
</dbReference>
<reference evidence="5 6" key="1">
    <citation type="submission" date="2023-06" db="EMBL/GenBank/DDBJ databases">
        <title>Five Gram-positive bacteria isolated from mangrove sediments in Shenzhen, Guangdong, China.</title>
        <authorList>
            <person name="Yu S."/>
            <person name="Zheng W."/>
            <person name="Huang Y."/>
        </authorList>
    </citation>
    <scope>NUCLEOTIDE SEQUENCE [LARGE SCALE GENOMIC DNA]</scope>
    <source>
        <strain evidence="5 6">SaN35-3</strain>
    </source>
</reference>
<dbReference type="EC" id="3.4.21.89" evidence="3"/>
<evidence type="ECO:0000256" key="3">
    <source>
        <dbReference type="RuleBase" id="RU362042"/>
    </source>
</evidence>
<dbReference type="NCBIfam" id="TIGR02227">
    <property type="entry name" value="sigpep_I_bact"/>
    <property type="match status" value="1"/>
</dbReference>
<evidence type="ECO:0000313" key="6">
    <source>
        <dbReference type="Proteomes" id="UP001197974"/>
    </source>
</evidence>
<accession>A0ABY9JYB6</accession>
<keyword evidence="3 5" id="KW-0378">Hydrolase</keyword>
<dbReference type="PANTHER" id="PTHR43390:SF1">
    <property type="entry name" value="CHLOROPLAST PROCESSING PEPTIDASE"/>
    <property type="match status" value="1"/>
</dbReference>
<feature type="domain" description="Peptidase S26" evidence="4">
    <location>
        <begin position="7"/>
        <end position="49"/>
    </location>
</feature>
<name>A0ABY9JYB6_9BACI</name>
<comment type="similarity">
    <text evidence="2 3">Belongs to the peptidase S26 family.</text>
</comment>
<evidence type="ECO:0000256" key="2">
    <source>
        <dbReference type="ARBA" id="ARBA00009370"/>
    </source>
</evidence>
<dbReference type="EMBL" id="CP129013">
    <property type="protein sequence ID" value="WLR44377.1"/>
    <property type="molecule type" value="Genomic_DNA"/>
</dbReference>
<dbReference type="InterPro" id="IPR000223">
    <property type="entry name" value="Pept_S26A_signal_pept_1"/>
</dbReference>
<comment type="catalytic activity">
    <reaction evidence="3">
        <text>Cleavage of hydrophobic, N-terminal signal or leader sequences from secreted and periplasmic proteins.</text>
        <dbReference type="EC" id="3.4.21.89"/>
    </reaction>
</comment>
<dbReference type="Gene3D" id="2.10.109.10">
    <property type="entry name" value="Umud Fragment, subunit A"/>
    <property type="match status" value="1"/>
</dbReference>
<dbReference type="SUPFAM" id="SSF51306">
    <property type="entry name" value="LexA/Signal peptidase"/>
    <property type="match status" value="1"/>
</dbReference>
<evidence type="ECO:0000259" key="4">
    <source>
        <dbReference type="Pfam" id="PF10502"/>
    </source>
</evidence>
<dbReference type="GO" id="GO:0009003">
    <property type="term" value="F:signal peptidase activity"/>
    <property type="evidence" value="ECO:0007669"/>
    <property type="project" value="UniProtKB-EC"/>
</dbReference>